<protein>
    <submittedName>
        <fullName evidence="2">Uncharacterized protein</fullName>
    </submittedName>
</protein>
<evidence type="ECO:0000256" key="1">
    <source>
        <dbReference type="SAM" id="MobiDB-lite"/>
    </source>
</evidence>
<dbReference type="EMBL" id="VZRB01000019">
    <property type="protein sequence ID" value="KAB1143471.1"/>
    <property type="molecule type" value="Genomic_DNA"/>
</dbReference>
<feature type="compositionally biased region" description="Basic and acidic residues" evidence="1">
    <location>
        <begin position="182"/>
        <end position="200"/>
    </location>
</feature>
<name>A0A6H9UWX6_9ACTN</name>
<sequence length="327" mass="35754">MAVPRTLGDLRRLAERGDEGAAFLLARAHISKGRPSKALKALAPLAKAGNRRAIGQFIDLTVSLARTDARYQPPAEALLRREGHLLRLAREMRSWTGRGEDARELLVTLAVEKSVPAAALDLAGMDHDDPQASAQWHCLAIELGATSWHKLQELLSALPQDADGAAKLRDRARRAVRTAQQAEKDREAREREAREAREATSTRSPDPVAIDLGDAAAIVGTAAVIPLVQAVATQAGGDVYKWVRQLFGRAVGRESEELTERATEAALYVVGDNTANTWLEMRGRPTDEALAKLAETDLETLAAPDRRGRAVIVRWVPEAGEWQRRLE</sequence>
<comment type="caution">
    <text evidence="2">The sequence shown here is derived from an EMBL/GenBank/DDBJ whole genome shotgun (WGS) entry which is preliminary data.</text>
</comment>
<accession>A0A6H9UWX6</accession>
<organism evidence="2 3">
    <name type="scientific">Streptomyces luteolifulvus</name>
    <dbReference type="NCBI Taxonomy" id="2615112"/>
    <lineage>
        <taxon>Bacteria</taxon>
        <taxon>Bacillati</taxon>
        <taxon>Actinomycetota</taxon>
        <taxon>Actinomycetes</taxon>
        <taxon>Kitasatosporales</taxon>
        <taxon>Streptomycetaceae</taxon>
        <taxon>Streptomyces</taxon>
    </lineage>
</organism>
<keyword evidence="3" id="KW-1185">Reference proteome</keyword>
<reference evidence="2 3" key="1">
    <citation type="submission" date="2019-09" db="EMBL/GenBank/DDBJ databases">
        <title>Screening of Novel Bioactive Compounds from Soil-Associated.</title>
        <authorList>
            <person name="Zhao S."/>
        </authorList>
    </citation>
    <scope>NUCLEOTIDE SEQUENCE [LARGE SCALE GENOMIC DNA]</scope>
    <source>
        <strain evidence="2 3">HIT-DPA4</strain>
    </source>
</reference>
<feature type="region of interest" description="Disordered" evidence="1">
    <location>
        <begin position="169"/>
        <end position="207"/>
    </location>
</feature>
<evidence type="ECO:0000313" key="3">
    <source>
        <dbReference type="Proteomes" id="UP000442707"/>
    </source>
</evidence>
<dbReference type="Proteomes" id="UP000442707">
    <property type="component" value="Unassembled WGS sequence"/>
</dbReference>
<dbReference type="AlphaFoldDB" id="A0A6H9UWX6"/>
<evidence type="ECO:0000313" key="2">
    <source>
        <dbReference type="EMBL" id="KAB1143471.1"/>
    </source>
</evidence>
<dbReference type="RefSeq" id="WP_150951451.1">
    <property type="nucleotide sequence ID" value="NZ_VZRB01000019.1"/>
</dbReference>
<gene>
    <name evidence="2" type="ORF">F7R91_25205</name>
</gene>
<proteinExistence type="predicted"/>